<feature type="region of interest" description="Disordered" evidence="1">
    <location>
        <begin position="1"/>
        <end position="37"/>
    </location>
</feature>
<evidence type="ECO:0000313" key="2">
    <source>
        <dbReference type="EMBL" id="AUE03289.1"/>
    </source>
</evidence>
<dbReference type="AlphaFoldDB" id="A0A2K9BI15"/>
<organism evidence="2 3">
    <name type="scientific">Bifidobacterium breve</name>
    <dbReference type="NCBI Taxonomy" id="1685"/>
    <lineage>
        <taxon>Bacteria</taxon>
        <taxon>Bacillati</taxon>
        <taxon>Actinomycetota</taxon>
        <taxon>Actinomycetes</taxon>
        <taxon>Bifidobacteriales</taxon>
        <taxon>Bifidobacteriaceae</taxon>
        <taxon>Bifidobacterium</taxon>
    </lineage>
</organism>
<evidence type="ECO:0000256" key="1">
    <source>
        <dbReference type="SAM" id="MobiDB-lite"/>
    </source>
</evidence>
<accession>A0A2K9BI15</accession>
<evidence type="ECO:0008006" key="4">
    <source>
        <dbReference type="Google" id="ProtNLM"/>
    </source>
</evidence>
<gene>
    <name evidence="2" type="ORF">BB215W447A_1273</name>
</gene>
<evidence type="ECO:0000313" key="3">
    <source>
        <dbReference type="Proteomes" id="UP000232491"/>
    </source>
</evidence>
<proteinExistence type="predicted"/>
<sequence length="152" mass="17064">MVMDRNNRSHRPKGTPDGGRYEPKNAAGVSGDVAAPRIAPDPHDLAAIFDRPDLARQIDFTLADGSRVNGYAMDCERLPREHVPDGWHVYAIMESESDDDDLDIMTIRENTRVNHRMDFATDRDLTDVIDDPALENVVDWGFTDRTLADDLA</sequence>
<dbReference type="RefSeq" id="WP_106641548.1">
    <property type="nucleotide sequence ID" value="NZ_CP021558.1"/>
</dbReference>
<dbReference type="EMBL" id="CP021558">
    <property type="protein sequence ID" value="AUE03289.1"/>
    <property type="molecule type" value="Genomic_DNA"/>
</dbReference>
<dbReference type="Proteomes" id="UP000232491">
    <property type="component" value="Chromosome"/>
</dbReference>
<protein>
    <recommendedName>
        <fullName evidence="4">Large polyvalent protein associated domain-containing protein</fullName>
    </recommendedName>
</protein>
<name>A0A2K9BI15_BIFBR</name>
<reference evidence="2 3" key="1">
    <citation type="submission" date="2017-05" db="EMBL/GenBank/DDBJ databases">
        <title>Comparative genomics and methylome analysis of the gut commensal Bifidobacterium breve.</title>
        <authorList>
            <person name="Bottacini F."/>
            <person name="Morrissey R."/>
            <person name="Roberts R.J."/>
            <person name="James K."/>
            <person name="van Breen J."/>
            <person name="Egan M."/>
            <person name="Lambert J."/>
            <person name="van Limpt K."/>
            <person name="Stanton C."/>
            <person name="Knol J."/>
            <person name="O' Connell Motherway M."/>
            <person name="van Sinderen D."/>
        </authorList>
    </citation>
    <scope>NUCLEOTIDE SEQUENCE [LARGE SCALE GENOMIC DNA]</scope>
    <source>
        <strain evidence="2 3">215W447a</strain>
    </source>
</reference>